<evidence type="ECO:0000313" key="4">
    <source>
        <dbReference type="EMBL" id="MCO6045181.1"/>
    </source>
</evidence>
<dbReference type="Gene3D" id="1.50.10.20">
    <property type="match status" value="2"/>
</dbReference>
<feature type="compositionally biased region" description="Low complexity" evidence="1">
    <location>
        <begin position="75"/>
        <end position="86"/>
    </location>
</feature>
<protein>
    <submittedName>
        <fullName evidence="4">Terpene cyclase/mutase family protein</fullName>
    </submittedName>
</protein>
<dbReference type="InterPro" id="IPR032696">
    <property type="entry name" value="SQ_cyclase_C"/>
</dbReference>
<proteinExistence type="predicted"/>
<dbReference type="RefSeq" id="WP_252853291.1">
    <property type="nucleotide sequence ID" value="NZ_JAMXLR010000051.1"/>
</dbReference>
<dbReference type="SUPFAM" id="SSF48239">
    <property type="entry name" value="Terpenoid cyclases/Protein prenyltransferases"/>
    <property type="match status" value="1"/>
</dbReference>
<evidence type="ECO:0000256" key="1">
    <source>
        <dbReference type="SAM" id="MobiDB-lite"/>
    </source>
</evidence>
<dbReference type="Pfam" id="PF09492">
    <property type="entry name" value="Pec_lyase"/>
    <property type="match status" value="1"/>
</dbReference>
<reference evidence="4" key="1">
    <citation type="submission" date="2022-06" db="EMBL/GenBank/DDBJ databases">
        <title>Aeoliella straminimaris, a novel planctomycete from sediments.</title>
        <authorList>
            <person name="Vitorino I.R."/>
            <person name="Lage O.M."/>
        </authorList>
    </citation>
    <scope>NUCLEOTIDE SEQUENCE</scope>
    <source>
        <strain evidence="4">ICT_H6.2</strain>
    </source>
</reference>
<gene>
    <name evidence="4" type="ORF">NG895_14815</name>
</gene>
<evidence type="ECO:0000313" key="5">
    <source>
        <dbReference type="Proteomes" id="UP001155241"/>
    </source>
</evidence>
<keyword evidence="2" id="KW-0472">Membrane</keyword>
<feature type="domain" description="Squalene cyclase C-terminal" evidence="3">
    <location>
        <begin position="242"/>
        <end position="345"/>
    </location>
</feature>
<evidence type="ECO:0000256" key="2">
    <source>
        <dbReference type="SAM" id="Phobius"/>
    </source>
</evidence>
<comment type="caution">
    <text evidence="4">The sequence shown here is derived from an EMBL/GenBank/DDBJ whole genome shotgun (WGS) entry which is preliminary data.</text>
</comment>
<keyword evidence="2" id="KW-1133">Transmembrane helix</keyword>
<dbReference type="InterPro" id="IPR008930">
    <property type="entry name" value="Terpenoid_cyclase/PrenylTrfase"/>
</dbReference>
<dbReference type="AlphaFoldDB" id="A0A9X2FHP7"/>
<organism evidence="4 5">
    <name type="scientific">Aeoliella straminimaris</name>
    <dbReference type="NCBI Taxonomy" id="2954799"/>
    <lineage>
        <taxon>Bacteria</taxon>
        <taxon>Pseudomonadati</taxon>
        <taxon>Planctomycetota</taxon>
        <taxon>Planctomycetia</taxon>
        <taxon>Pirellulales</taxon>
        <taxon>Lacipirellulaceae</taxon>
        <taxon>Aeoliella</taxon>
    </lineage>
</organism>
<sequence length="576" mass="63823">MATLLTSTSAAVPTLDPGVDACACPDCGMPMSVRLWLRSADCLRCGLSIDLEYLEQAKLAPARAKKKPMADKPSEATPQAAPATEPIEFGPPIDVTAPPRQRSRTKKILRSLHQLLAVLMSMIAHLLLLILLALMGWGTGVEEDPAIDLSVIFDQEERPGNVLNDSIQTVGFDLPVDSPEVQQEVEAARWAEQLAIDDPADAPNLPPLDRVAENLDSDDRYRRMLSARDPRIRRQVLEAEGGTNLTEAAVARALDWMARHQHNDGRWTLDEFDHAGNCNGKCRHTGTRRSDEAATALVLQAMLGAGQTHRTGIYQDTVSHGLQYLRSVQSANGSFADHSSSNTGIYAHALATIALSDAYALTGDEQIRLPAQKAVNYLISAQHAAGGWRYYPNQRGDLSVTGWQLMALHSARAAGLRVETSSLARASRFLDQVQTDRTGALYGYMPGREASAAMTAEGLLSRVYLGWKQDEPGLRIGVPQMVERFPINMRHGDIYYWYYATQLLHHWGGREWEYWNERMSDVLVTSQVQYGHAEGSWDPNDPHGREGGRLYMTVLATCTLEVYYRHAPLFRKIKLD</sequence>
<feature type="region of interest" description="Disordered" evidence="1">
    <location>
        <begin position="64"/>
        <end position="102"/>
    </location>
</feature>
<keyword evidence="2" id="KW-0812">Transmembrane</keyword>
<dbReference type="InterPro" id="IPR012669">
    <property type="entry name" value="Pectate_lyase"/>
</dbReference>
<accession>A0A9X2FHP7</accession>
<feature type="transmembrane region" description="Helical" evidence="2">
    <location>
        <begin position="112"/>
        <end position="137"/>
    </location>
</feature>
<dbReference type="EMBL" id="JAMXLR010000051">
    <property type="protein sequence ID" value="MCO6045181.1"/>
    <property type="molecule type" value="Genomic_DNA"/>
</dbReference>
<evidence type="ECO:0000259" key="3">
    <source>
        <dbReference type="Pfam" id="PF13243"/>
    </source>
</evidence>
<dbReference type="CDD" id="cd00688">
    <property type="entry name" value="ISOPREN_C2_like"/>
    <property type="match status" value="1"/>
</dbReference>
<dbReference type="Pfam" id="PF13243">
    <property type="entry name" value="SQHop_cyclase_C"/>
    <property type="match status" value="1"/>
</dbReference>
<name>A0A9X2FHP7_9BACT</name>
<keyword evidence="5" id="KW-1185">Reference proteome</keyword>
<dbReference type="Proteomes" id="UP001155241">
    <property type="component" value="Unassembled WGS sequence"/>
</dbReference>